<dbReference type="Gene3D" id="3.40.50.300">
    <property type="entry name" value="P-loop containing nucleotide triphosphate hydrolases"/>
    <property type="match status" value="1"/>
</dbReference>
<keyword evidence="3" id="KW-0547">Nucleotide-binding</keyword>
<dbReference type="InterPro" id="IPR002586">
    <property type="entry name" value="CobQ/CobB/MinD/ParA_Nub-bd_dom"/>
</dbReference>
<name>A0ABT6HG06_9ACTN</name>
<sequence length="341" mass="37093">MKIAFVGKGGSGKTTLSSLFIRHLAARQASVIAVDADINQHLGAALGLDDAEAAALPAMGSHLPLIKDYLRGSNPRIASAETMIKTTPPGTGSRLLRVGESNPVYEACARRVRLDGGEIRLMATGPFAESDLGVSCYHSKVGAVELFLNHLVDGPDEYVVVDMTAGADSFASGMFTRFDMTFLVAEPTRRGVSVYRQYKEYARDFGVALRVVGNKAQGRDDVSFLREETGDDLLTVFAHSEWVRAMEKGRPARFGLLEQEIRTALETLGHTACESYAGRDWERYTRQMVHFHLKNAESWGNERAGVDLAAQVDPGFVLGESPPVEHAPREGASRIDTPQPA</sequence>
<keyword evidence="3" id="KW-0067">ATP-binding</keyword>
<proteinExistence type="predicted"/>
<dbReference type="Pfam" id="PF01656">
    <property type="entry name" value="CbiA"/>
    <property type="match status" value="1"/>
</dbReference>
<keyword evidence="4" id="KW-1185">Reference proteome</keyword>
<evidence type="ECO:0000259" key="2">
    <source>
        <dbReference type="Pfam" id="PF01656"/>
    </source>
</evidence>
<dbReference type="InterPro" id="IPR027417">
    <property type="entry name" value="P-loop_NTPase"/>
</dbReference>
<dbReference type="InterPro" id="IPR050625">
    <property type="entry name" value="ParA/MinD_ATPase"/>
</dbReference>
<comment type="caution">
    <text evidence="3">The sequence shown here is derived from an EMBL/GenBank/DDBJ whole genome shotgun (WGS) entry which is preliminary data.</text>
</comment>
<feature type="domain" description="CobQ/CobB/MinD/ParA nucleotide binding" evidence="2">
    <location>
        <begin position="7"/>
        <end position="187"/>
    </location>
</feature>
<feature type="region of interest" description="Disordered" evidence="1">
    <location>
        <begin position="318"/>
        <end position="341"/>
    </location>
</feature>
<gene>
    <name evidence="3" type="ORF">QCN29_02615</name>
</gene>
<evidence type="ECO:0000256" key="1">
    <source>
        <dbReference type="SAM" id="MobiDB-lite"/>
    </source>
</evidence>
<dbReference type="Proteomes" id="UP001223144">
    <property type="component" value="Unassembled WGS sequence"/>
</dbReference>
<dbReference type="GO" id="GO:0005524">
    <property type="term" value="F:ATP binding"/>
    <property type="evidence" value="ECO:0007669"/>
    <property type="project" value="UniProtKB-KW"/>
</dbReference>
<reference evidence="3 4" key="1">
    <citation type="submission" date="2023-04" db="EMBL/GenBank/DDBJ databases">
        <title>Streptomyces chengmaiensis sp. nov. isolated from the stem of mangrove plant in Hainan.</title>
        <authorList>
            <person name="Huang X."/>
            <person name="Zhou S."/>
            <person name="Chu X."/>
            <person name="Xie Y."/>
            <person name="Lin Y."/>
        </authorList>
    </citation>
    <scope>NUCLEOTIDE SEQUENCE [LARGE SCALE GENOMIC DNA]</scope>
    <source>
        <strain evidence="3 4">HNM0663</strain>
    </source>
</reference>
<accession>A0ABT6HG06</accession>
<evidence type="ECO:0000313" key="3">
    <source>
        <dbReference type="EMBL" id="MDH2387697.1"/>
    </source>
</evidence>
<organism evidence="3 4">
    <name type="scientific">Streptomyces chengmaiensis</name>
    <dbReference type="NCBI Taxonomy" id="3040919"/>
    <lineage>
        <taxon>Bacteria</taxon>
        <taxon>Bacillati</taxon>
        <taxon>Actinomycetota</taxon>
        <taxon>Actinomycetes</taxon>
        <taxon>Kitasatosporales</taxon>
        <taxon>Streptomycetaceae</taxon>
        <taxon>Streptomyces</taxon>
    </lineage>
</organism>
<evidence type="ECO:0000313" key="4">
    <source>
        <dbReference type="Proteomes" id="UP001223144"/>
    </source>
</evidence>
<dbReference type="EMBL" id="JARWBG010000002">
    <property type="protein sequence ID" value="MDH2387697.1"/>
    <property type="molecule type" value="Genomic_DNA"/>
</dbReference>
<dbReference type="RefSeq" id="WP_279925968.1">
    <property type="nucleotide sequence ID" value="NZ_JARWBG010000002.1"/>
</dbReference>
<dbReference type="PANTHER" id="PTHR43384">
    <property type="entry name" value="SEPTUM SITE-DETERMINING PROTEIN MIND HOMOLOG, CHLOROPLASTIC-RELATED"/>
    <property type="match status" value="1"/>
</dbReference>
<dbReference type="PANTHER" id="PTHR43384:SF15">
    <property type="entry name" value="ATP-BINDING PROTEIN"/>
    <property type="match status" value="1"/>
</dbReference>
<dbReference type="SUPFAM" id="SSF52540">
    <property type="entry name" value="P-loop containing nucleoside triphosphate hydrolases"/>
    <property type="match status" value="1"/>
</dbReference>
<protein>
    <submittedName>
        <fullName evidence="3">ATP-binding protein</fullName>
    </submittedName>
</protein>